<dbReference type="AlphaFoldDB" id="A0A2T4TVN4"/>
<gene>
    <name evidence="1" type="ORF">CLG94_10750</name>
</gene>
<proteinExistence type="predicted"/>
<accession>A0A2T4TVN4</accession>
<organism evidence="1 2">
    <name type="scientific">Candidatus Methylomirabilis limnetica</name>
    <dbReference type="NCBI Taxonomy" id="2033718"/>
    <lineage>
        <taxon>Bacteria</taxon>
        <taxon>Candidatus Methylomirabilota</taxon>
        <taxon>Candidatus Methylomirabilia</taxon>
        <taxon>Candidatus Methylomirabilales</taxon>
        <taxon>Candidatus Methylomirabilaceae</taxon>
        <taxon>Candidatus Methylomirabilis</taxon>
    </lineage>
</organism>
<dbReference type="Proteomes" id="UP000241436">
    <property type="component" value="Unassembled WGS sequence"/>
</dbReference>
<dbReference type="EMBL" id="NVQC01000028">
    <property type="protein sequence ID" value="PTL35176.1"/>
    <property type="molecule type" value="Genomic_DNA"/>
</dbReference>
<name>A0A2T4TVN4_9BACT</name>
<sequence>MIRVQYRHISSLSYLLSHVTVKKNSSNLYDGRLASASSAQNDGLATLTLRDQRLILSYTAGPNQLEPMSVTSEGVLLSVVFW</sequence>
<comment type="caution">
    <text evidence="1">The sequence shown here is derived from an EMBL/GenBank/DDBJ whole genome shotgun (WGS) entry which is preliminary data.</text>
</comment>
<protein>
    <submittedName>
        <fullName evidence="1">Uncharacterized protein</fullName>
    </submittedName>
</protein>
<keyword evidence="2" id="KW-1185">Reference proteome</keyword>
<reference evidence="2" key="2">
    <citation type="journal article" date="2018" name="Environ. Microbiol.">
        <title>Bloom of a denitrifying methanotroph, 'Candidatus Methylomirabilis limnetica', in a deep stratified lake.</title>
        <authorList>
            <person name="Graf J.S."/>
            <person name="Mayr M.J."/>
            <person name="Marchant H.K."/>
            <person name="Tienken D."/>
            <person name="Hach P.F."/>
            <person name="Brand A."/>
            <person name="Schubert C.J."/>
            <person name="Kuypers M.M."/>
            <person name="Milucka J."/>
        </authorList>
    </citation>
    <scope>NUCLEOTIDE SEQUENCE [LARGE SCALE GENOMIC DNA]</scope>
    <source>
        <strain evidence="2">Zug</strain>
    </source>
</reference>
<evidence type="ECO:0000313" key="1">
    <source>
        <dbReference type="EMBL" id="PTL35176.1"/>
    </source>
</evidence>
<dbReference type="RefSeq" id="WP_107563432.1">
    <property type="nucleotide sequence ID" value="NZ_NVQC01000028.1"/>
</dbReference>
<evidence type="ECO:0000313" key="2">
    <source>
        <dbReference type="Proteomes" id="UP000241436"/>
    </source>
</evidence>
<reference evidence="1 2" key="1">
    <citation type="submission" date="2017-09" db="EMBL/GenBank/DDBJ databases">
        <title>Bloom of a denitrifying methanotroph, Candidatus Methylomirabilis limnetica, in a deep stratified lake.</title>
        <authorList>
            <person name="Graf J.S."/>
            <person name="Marchant H.K."/>
            <person name="Tienken D."/>
            <person name="Hach P.F."/>
            <person name="Brand A."/>
            <person name="Schubert C.J."/>
            <person name="Kuypers M.M."/>
            <person name="Milucka J."/>
        </authorList>
    </citation>
    <scope>NUCLEOTIDE SEQUENCE [LARGE SCALE GENOMIC DNA]</scope>
    <source>
        <strain evidence="1 2">Zug</strain>
    </source>
</reference>